<protein>
    <recommendedName>
        <fullName evidence="13">TIR domain-containing protein</fullName>
    </recommendedName>
</protein>
<dbReference type="SMART" id="SM00255">
    <property type="entry name" value="TIR"/>
    <property type="match status" value="1"/>
</dbReference>
<dbReference type="EMBL" id="JALNTZ010000001">
    <property type="protein sequence ID" value="KAJ3664974.1"/>
    <property type="molecule type" value="Genomic_DNA"/>
</dbReference>
<keyword evidence="6" id="KW-0677">Repeat</keyword>
<dbReference type="Pfam" id="PF13306">
    <property type="entry name" value="LRR_5"/>
    <property type="match status" value="1"/>
</dbReference>
<keyword evidence="4 11" id="KW-0812">Transmembrane</keyword>
<keyword evidence="10" id="KW-0325">Glycoprotein</keyword>
<evidence type="ECO:0000256" key="11">
    <source>
        <dbReference type="SAM" id="Phobius"/>
    </source>
</evidence>
<dbReference type="PROSITE" id="PS51450">
    <property type="entry name" value="LRR"/>
    <property type="match status" value="5"/>
</dbReference>
<dbReference type="SMART" id="SM00365">
    <property type="entry name" value="LRR_SD22"/>
    <property type="match status" value="5"/>
</dbReference>
<dbReference type="InterPro" id="IPR035897">
    <property type="entry name" value="Toll_tir_struct_dom_sf"/>
</dbReference>
<dbReference type="PANTHER" id="PTHR24365:SF541">
    <property type="entry name" value="PROTEIN TOLL-RELATED"/>
    <property type="match status" value="1"/>
</dbReference>
<comment type="caution">
    <text evidence="14">The sequence shown here is derived from an EMBL/GenBank/DDBJ whole genome shotgun (WGS) entry which is preliminary data.</text>
</comment>
<dbReference type="Pfam" id="PF01582">
    <property type="entry name" value="TIR"/>
    <property type="match status" value="1"/>
</dbReference>
<proteinExistence type="inferred from homology"/>
<name>A0AA38MRI8_9CUCU</name>
<evidence type="ECO:0000256" key="9">
    <source>
        <dbReference type="ARBA" id="ARBA00023170"/>
    </source>
</evidence>
<organism evidence="14 15">
    <name type="scientific">Zophobas morio</name>
    <dbReference type="NCBI Taxonomy" id="2755281"/>
    <lineage>
        <taxon>Eukaryota</taxon>
        <taxon>Metazoa</taxon>
        <taxon>Ecdysozoa</taxon>
        <taxon>Arthropoda</taxon>
        <taxon>Hexapoda</taxon>
        <taxon>Insecta</taxon>
        <taxon>Pterygota</taxon>
        <taxon>Neoptera</taxon>
        <taxon>Endopterygota</taxon>
        <taxon>Coleoptera</taxon>
        <taxon>Polyphaga</taxon>
        <taxon>Cucujiformia</taxon>
        <taxon>Tenebrionidae</taxon>
        <taxon>Zophobas</taxon>
    </lineage>
</organism>
<keyword evidence="8 11" id="KW-0472">Membrane</keyword>
<reference evidence="14" key="1">
    <citation type="journal article" date="2023" name="G3 (Bethesda)">
        <title>Whole genome assemblies of Zophobas morio and Tenebrio molitor.</title>
        <authorList>
            <person name="Kaur S."/>
            <person name="Stinson S.A."/>
            <person name="diCenzo G.C."/>
        </authorList>
    </citation>
    <scope>NUCLEOTIDE SEQUENCE</scope>
    <source>
        <strain evidence="14">QUZm001</strain>
    </source>
</reference>
<dbReference type="Gene3D" id="3.40.50.10140">
    <property type="entry name" value="Toll/interleukin-1 receptor homology (TIR) domain"/>
    <property type="match status" value="1"/>
</dbReference>
<evidence type="ECO:0000256" key="3">
    <source>
        <dbReference type="ARBA" id="ARBA00022614"/>
    </source>
</evidence>
<dbReference type="GO" id="GO:0007165">
    <property type="term" value="P:signal transduction"/>
    <property type="evidence" value="ECO:0007669"/>
    <property type="project" value="InterPro"/>
</dbReference>
<dbReference type="InterPro" id="IPR003591">
    <property type="entry name" value="Leu-rich_rpt_typical-subtyp"/>
</dbReference>
<sequence length="956" mass="110017">MTIPLWSFLFLFSVFSSALGELTCNSKDACKCYSSPTDFEIQCPPGDDFDLIVHVTQANTEISVDCATELKILHPYQLPNITMEYVEVFRMRSCPWPQKPFHTIIKTFSPRKVTSLNFIDSSGTKHVLTADYFQNLESLQHLNLNENRLTNLDEDVFKNMPNLLNLELEDNNIVLKKKMFRYVPQLEFLYLSRNGLENLPDGVFKPLKMLERLHLWNNKLKSLDRSTFRGLVSLQSLELSINQIESIAEDAFKDLKNLIQVNLSSNKLKMIPSSLFRYNRKLESLRMRNNFNLQLPDYLFANSTINDVDLSNCRLQTIPEHIFENCANLSTISLENNHLKYLSQVLFKGLVNLKKINLQKNSISALASDVFSDLSALENLNLKANKLEHVYSKLFTNLTELRIVDFSRNRIITPIEEIIALEETPHLTQLDLRHNYISSIKLRYLKPRANITIRLNYNRITIVDFQDVDFKTTSAISQIYLNNNPIECCNNYDLVVFMKSSRKQSSIDIFPKKLTCLNSQESKNQTTVINVSANFTCSLGIFQKNFHCPDACTCSWKLLDKSVVIDCSYRKLTDFPIIDLTQNDRVEINLEGNYLSQVPELSASHNVTKLFLAHNKIRKVLSVPPNLEVLELNHNHLNTLDPHIVSKLNSTRLLRLTLHDNPWVCDCNSASLANFLRQSNAVVTNDIACLNNKQRLVNLKKSDLCDNGKTMYLLSVVLVVLLIFAAGTACYYRYQQQIKIWLFSKNLCLWWVTEEDLDKNKTYDAFISYSHGDEQFVTENLLPTLEKSPQGYKLCVHYRNWIPGELITSQITNSVFQSKRTVVVLSENFLESVWGKMEFRTAHTHAMSEGRTRVIIVLYGDVDINSLDEELKMYLKTNTYVKWGDPYFWDKLKYALPHKKVQVGNKVRVNEEVTLIQSAPSSPGTTPPINLSPNLEKRNPFKFVQRMDGSKFSSLG</sequence>
<dbReference type="PRINTS" id="PR01537">
    <property type="entry name" value="INTRLKN1R1F"/>
</dbReference>
<evidence type="ECO:0000256" key="4">
    <source>
        <dbReference type="ARBA" id="ARBA00022692"/>
    </source>
</evidence>
<dbReference type="Gene3D" id="3.80.10.10">
    <property type="entry name" value="Ribonuclease Inhibitor"/>
    <property type="match status" value="3"/>
</dbReference>
<evidence type="ECO:0000256" key="12">
    <source>
        <dbReference type="SAM" id="SignalP"/>
    </source>
</evidence>
<keyword evidence="9" id="KW-0675">Receptor</keyword>
<dbReference type="Pfam" id="PF00560">
    <property type="entry name" value="LRR_1"/>
    <property type="match status" value="1"/>
</dbReference>
<evidence type="ECO:0000259" key="13">
    <source>
        <dbReference type="PROSITE" id="PS50104"/>
    </source>
</evidence>
<feature type="domain" description="TIR" evidence="13">
    <location>
        <begin position="761"/>
        <end position="896"/>
    </location>
</feature>
<dbReference type="PROSITE" id="PS50104">
    <property type="entry name" value="TIR"/>
    <property type="match status" value="1"/>
</dbReference>
<dbReference type="SMART" id="SM00369">
    <property type="entry name" value="LRR_TYP"/>
    <property type="match status" value="10"/>
</dbReference>
<evidence type="ECO:0000256" key="2">
    <source>
        <dbReference type="ARBA" id="ARBA00009634"/>
    </source>
</evidence>
<dbReference type="PANTHER" id="PTHR24365">
    <property type="entry name" value="TOLL-LIKE RECEPTOR"/>
    <property type="match status" value="1"/>
</dbReference>
<dbReference type="InterPro" id="IPR026906">
    <property type="entry name" value="LRR_5"/>
</dbReference>
<feature type="transmembrane region" description="Helical" evidence="11">
    <location>
        <begin position="711"/>
        <end position="732"/>
    </location>
</feature>
<feature type="chain" id="PRO_5041245046" description="TIR domain-containing protein" evidence="12">
    <location>
        <begin position="21"/>
        <end position="956"/>
    </location>
</feature>
<dbReference type="Pfam" id="PF13855">
    <property type="entry name" value="LRR_8"/>
    <property type="match status" value="2"/>
</dbReference>
<evidence type="ECO:0000256" key="8">
    <source>
        <dbReference type="ARBA" id="ARBA00023136"/>
    </source>
</evidence>
<evidence type="ECO:0000256" key="7">
    <source>
        <dbReference type="ARBA" id="ARBA00022989"/>
    </source>
</evidence>
<feature type="signal peptide" evidence="12">
    <location>
        <begin position="1"/>
        <end position="20"/>
    </location>
</feature>
<evidence type="ECO:0000256" key="1">
    <source>
        <dbReference type="ARBA" id="ARBA00004167"/>
    </source>
</evidence>
<keyword evidence="5 12" id="KW-0732">Signal</keyword>
<gene>
    <name evidence="14" type="ORF">Zmor_000502</name>
</gene>
<dbReference type="FunFam" id="3.40.50.10140:FF:000020">
    <property type="entry name" value="Blast:Protein toll"/>
    <property type="match status" value="1"/>
</dbReference>
<keyword evidence="15" id="KW-1185">Reference proteome</keyword>
<evidence type="ECO:0000256" key="5">
    <source>
        <dbReference type="ARBA" id="ARBA00022729"/>
    </source>
</evidence>
<dbReference type="SUPFAM" id="SSF52058">
    <property type="entry name" value="L domain-like"/>
    <property type="match status" value="3"/>
</dbReference>
<dbReference type="InterPro" id="IPR001611">
    <property type="entry name" value="Leu-rich_rpt"/>
</dbReference>
<evidence type="ECO:0000313" key="14">
    <source>
        <dbReference type="EMBL" id="KAJ3664974.1"/>
    </source>
</evidence>
<dbReference type="GO" id="GO:0005886">
    <property type="term" value="C:plasma membrane"/>
    <property type="evidence" value="ECO:0007669"/>
    <property type="project" value="TreeGrafter"/>
</dbReference>
<dbReference type="GO" id="GO:0038023">
    <property type="term" value="F:signaling receptor activity"/>
    <property type="evidence" value="ECO:0007669"/>
    <property type="project" value="TreeGrafter"/>
</dbReference>
<dbReference type="FunFam" id="3.80.10.10:FF:001164">
    <property type="entry name" value="GH01279p"/>
    <property type="match status" value="2"/>
</dbReference>
<dbReference type="Proteomes" id="UP001168821">
    <property type="component" value="Unassembled WGS sequence"/>
</dbReference>
<evidence type="ECO:0000256" key="6">
    <source>
        <dbReference type="ARBA" id="ARBA00022737"/>
    </source>
</evidence>
<dbReference type="InterPro" id="IPR032675">
    <property type="entry name" value="LRR_dom_sf"/>
</dbReference>
<comment type="similarity">
    <text evidence="2">Belongs to the Toll-like receptor family.</text>
</comment>
<comment type="subcellular location">
    <subcellularLocation>
        <location evidence="1">Membrane</location>
        <topology evidence="1">Single-pass membrane protein</topology>
    </subcellularLocation>
</comment>
<evidence type="ECO:0000313" key="15">
    <source>
        <dbReference type="Proteomes" id="UP001168821"/>
    </source>
</evidence>
<dbReference type="InterPro" id="IPR000157">
    <property type="entry name" value="TIR_dom"/>
</dbReference>
<keyword evidence="3" id="KW-0433">Leucine-rich repeat</keyword>
<dbReference type="AlphaFoldDB" id="A0AA38MRI8"/>
<accession>A0AA38MRI8</accession>
<dbReference type="SUPFAM" id="SSF52200">
    <property type="entry name" value="Toll/Interleukin receptor TIR domain"/>
    <property type="match status" value="1"/>
</dbReference>
<evidence type="ECO:0000256" key="10">
    <source>
        <dbReference type="ARBA" id="ARBA00023180"/>
    </source>
</evidence>
<keyword evidence="7 11" id="KW-1133">Transmembrane helix</keyword>